<evidence type="ECO:0000256" key="10">
    <source>
        <dbReference type="ARBA" id="ARBA00026101"/>
    </source>
</evidence>
<comment type="pathway">
    <text evidence="9">Phospholipid metabolism; phosphatidylcholine biosynthesis; phosphatidylcholine from phosphocholine: step 1/2.</text>
</comment>
<evidence type="ECO:0000256" key="9">
    <source>
        <dbReference type="ARBA" id="ARBA00025706"/>
    </source>
</evidence>
<dbReference type="CDD" id="cd02174">
    <property type="entry name" value="CCT"/>
    <property type="match status" value="1"/>
</dbReference>
<feature type="compositionally biased region" description="Polar residues" evidence="11">
    <location>
        <begin position="51"/>
        <end position="77"/>
    </location>
</feature>
<feature type="region of interest" description="Disordered" evidence="11">
    <location>
        <begin position="46"/>
        <end position="99"/>
    </location>
</feature>
<dbReference type="EMBL" id="CAJNOQ010026522">
    <property type="protein sequence ID" value="CAF1546443.1"/>
    <property type="molecule type" value="Genomic_DNA"/>
</dbReference>
<dbReference type="Proteomes" id="UP000663829">
    <property type="component" value="Unassembled WGS sequence"/>
</dbReference>
<dbReference type="PANTHER" id="PTHR10739">
    <property type="entry name" value="CYTIDYLYLTRANSFERASE"/>
    <property type="match status" value="1"/>
</dbReference>
<evidence type="ECO:0000256" key="5">
    <source>
        <dbReference type="ARBA" id="ARBA00022695"/>
    </source>
</evidence>
<dbReference type="GO" id="GO:0031210">
    <property type="term" value="F:phosphatidylcholine binding"/>
    <property type="evidence" value="ECO:0007669"/>
    <property type="project" value="TreeGrafter"/>
</dbReference>
<feature type="compositionally biased region" description="Low complexity" evidence="11">
    <location>
        <begin position="84"/>
        <end position="98"/>
    </location>
</feature>
<keyword evidence="15" id="KW-1185">Reference proteome</keyword>
<name>A0A815WDJ3_9BILA</name>
<comment type="pathway">
    <text evidence="1">Lipid metabolism.</text>
</comment>
<dbReference type="PANTHER" id="PTHR10739:SF13">
    <property type="entry name" value="CHOLINE-PHOSPHATE CYTIDYLYLTRANSFERASE"/>
    <property type="match status" value="1"/>
</dbReference>
<dbReference type="InterPro" id="IPR014729">
    <property type="entry name" value="Rossmann-like_a/b/a_fold"/>
</dbReference>
<dbReference type="InterPro" id="IPR041723">
    <property type="entry name" value="CCT"/>
</dbReference>
<dbReference type="FunFam" id="3.40.50.620:FF:000016">
    <property type="entry name" value="Putative choline-phosphate cytidylyltransferase B"/>
    <property type="match status" value="1"/>
</dbReference>
<dbReference type="InterPro" id="IPR004821">
    <property type="entry name" value="Cyt_trans-like"/>
</dbReference>
<feature type="domain" description="Cytidyltransferase-like" evidence="12">
    <location>
        <begin position="173"/>
        <end position="300"/>
    </location>
</feature>
<keyword evidence="8" id="KW-1208">Phospholipid metabolism</keyword>
<evidence type="ECO:0000256" key="7">
    <source>
        <dbReference type="ARBA" id="ARBA00023209"/>
    </source>
</evidence>
<dbReference type="SUPFAM" id="SSF52374">
    <property type="entry name" value="Nucleotidylyl transferase"/>
    <property type="match status" value="1"/>
</dbReference>
<accession>A0A815WDJ3</accession>
<organism evidence="13 15">
    <name type="scientific">Didymodactylos carnosus</name>
    <dbReference type="NCBI Taxonomy" id="1234261"/>
    <lineage>
        <taxon>Eukaryota</taxon>
        <taxon>Metazoa</taxon>
        <taxon>Spiralia</taxon>
        <taxon>Gnathifera</taxon>
        <taxon>Rotifera</taxon>
        <taxon>Eurotatoria</taxon>
        <taxon>Bdelloidea</taxon>
        <taxon>Philodinida</taxon>
        <taxon>Philodinidae</taxon>
        <taxon>Didymodactylos</taxon>
    </lineage>
</organism>
<dbReference type="Gene3D" id="3.40.50.620">
    <property type="entry name" value="HUPs"/>
    <property type="match status" value="1"/>
</dbReference>
<dbReference type="UniPathway" id="UPA00753">
    <property type="reaction ID" value="UER00739"/>
</dbReference>
<evidence type="ECO:0000313" key="13">
    <source>
        <dbReference type="EMBL" id="CAF1546443.1"/>
    </source>
</evidence>
<keyword evidence="7" id="KW-0594">Phospholipid biosynthesis</keyword>
<dbReference type="OrthoDB" id="17102at2759"/>
<dbReference type="Proteomes" id="UP000681722">
    <property type="component" value="Unassembled WGS sequence"/>
</dbReference>
<keyword evidence="3" id="KW-0444">Lipid biosynthesis</keyword>
<dbReference type="EC" id="2.7.7.15" evidence="10"/>
<dbReference type="EMBL" id="CAJOBC010092184">
    <property type="protein sequence ID" value="CAF4407230.1"/>
    <property type="molecule type" value="Genomic_DNA"/>
</dbReference>
<evidence type="ECO:0000256" key="1">
    <source>
        <dbReference type="ARBA" id="ARBA00005189"/>
    </source>
</evidence>
<keyword evidence="4" id="KW-0808">Transferase</keyword>
<evidence type="ECO:0000256" key="2">
    <source>
        <dbReference type="ARBA" id="ARBA00010101"/>
    </source>
</evidence>
<gene>
    <name evidence="13" type="ORF">GPM918_LOCUS38936</name>
    <name evidence="14" type="ORF">SRO942_LOCUS39789</name>
</gene>
<dbReference type="NCBIfam" id="TIGR00125">
    <property type="entry name" value="cyt_tran_rel"/>
    <property type="match status" value="1"/>
</dbReference>
<comment type="similarity">
    <text evidence="2">Belongs to the cytidylyltransferase family.</text>
</comment>
<proteinExistence type="inferred from homology"/>
<evidence type="ECO:0000256" key="3">
    <source>
        <dbReference type="ARBA" id="ARBA00022516"/>
    </source>
</evidence>
<sequence length="454" mass="51839">MGNLVKQLCETAFPKWGSVKVPWLKSDFVIEMDAKSFDEWHDASADHSRLHQQSSVDSEPLSSQADQKQTVISSYQTKSKKNSDSLLCSPSSSNSASPKKIIQDLDEQHTQSGSKRTMEFSGKTNINVDLNCGPAPLCYEEKAIKEREQCDYTIKITKEMAEQNKAPRKIRIYADGIYDLFHAGHARQLMQAKNVFPNVYLLVGVCNDTLTHTKKGKTVMDEAERYESVRHCRYVDEIVIDAPWVLDDEFLTQNKIDFVAHDEIPYGADGHNDVYQHIKARGMFVVTQRTDGVSTSDIICRLVRDYDMYVRRNLARGYTAHDLNVGFLKGKSIQFQNKMDTMKSKIRTYEEGSKTFMERWEDKSKEYIHNFLGLFERTRLALQRTRSSGMLVEASGSKQDFGGSGSDEDIIDYENGGMRSNSPTHIDYRNVSEIYKENYNEKKAKGVQEHSDSN</sequence>
<dbReference type="InterPro" id="IPR045049">
    <property type="entry name" value="Pcy1-like"/>
</dbReference>
<evidence type="ECO:0000259" key="12">
    <source>
        <dbReference type="Pfam" id="PF01467"/>
    </source>
</evidence>
<evidence type="ECO:0000313" key="15">
    <source>
        <dbReference type="Proteomes" id="UP000663829"/>
    </source>
</evidence>
<protein>
    <recommendedName>
        <fullName evidence="10">choline-phosphate cytidylyltransferase</fullName>
        <ecNumber evidence="10">2.7.7.15</ecNumber>
    </recommendedName>
</protein>
<dbReference type="GO" id="GO:0004105">
    <property type="term" value="F:choline-phosphate cytidylyltransferase activity"/>
    <property type="evidence" value="ECO:0007669"/>
    <property type="project" value="UniProtKB-EC"/>
</dbReference>
<keyword evidence="6" id="KW-0443">Lipid metabolism</keyword>
<reference evidence="13" key="1">
    <citation type="submission" date="2021-02" db="EMBL/GenBank/DDBJ databases">
        <authorList>
            <person name="Nowell W R."/>
        </authorList>
    </citation>
    <scope>NUCLEOTIDE SEQUENCE</scope>
</reference>
<evidence type="ECO:0000256" key="8">
    <source>
        <dbReference type="ARBA" id="ARBA00023264"/>
    </source>
</evidence>
<dbReference type="Pfam" id="PF01467">
    <property type="entry name" value="CTP_transf_like"/>
    <property type="match status" value="1"/>
</dbReference>
<evidence type="ECO:0000256" key="4">
    <source>
        <dbReference type="ARBA" id="ARBA00022679"/>
    </source>
</evidence>
<evidence type="ECO:0000313" key="14">
    <source>
        <dbReference type="EMBL" id="CAF4407230.1"/>
    </source>
</evidence>
<keyword evidence="5" id="KW-0548">Nucleotidyltransferase</keyword>
<dbReference type="AlphaFoldDB" id="A0A815WDJ3"/>
<evidence type="ECO:0000256" key="6">
    <source>
        <dbReference type="ARBA" id="ARBA00023098"/>
    </source>
</evidence>
<comment type="caution">
    <text evidence="13">The sequence shown here is derived from an EMBL/GenBank/DDBJ whole genome shotgun (WGS) entry which is preliminary data.</text>
</comment>
<evidence type="ECO:0000256" key="11">
    <source>
        <dbReference type="SAM" id="MobiDB-lite"/>
    </source>
</evidence>